<proteinExistence type="predicted"/>
<gene>
    <name evidence="1" type="ORF">OVN521_LOCUS31470</name>
</gene>
<dbReference type="Proteomes" id="UP000663866">
    <property type="component" value="Unassembled WGS sequence"/>
</dbReference>
<dbReference type="AlphaFoldDB" id="A0A820IDB7"/>
<feature type="non-terminal residue" evidence="1">
    <location>
        <position position="38"/>
    </location>
</feature>
<keyword evidence="2" id="KW-1185">Reference proteome</keyword>
<dbReference type="EMBL" id="CAJOBG010015903">
    <property type="protein sequence ID" value="CAF4305654.1"/>
    <property type="molecule type" value="Genomic_DNA"/>
</dbReference>
<comment type="caution">
    <text evidence="1">The sequence shown here is derived from an EMBL/GenBank/DDBJ whole genome shotgun (WGS) entry which is preliminary data.</text>
</comment>
<protein>
    <submittedName>
        <fullName evidence="1">Uncharacterized protein</fullName>
    </submittedName>
</protein>
<organism evidence="1 2">
    <name type="scientific">Rotaria magnacalcarata</name>
    <dbReference type="NCBI Taxonomy" id="392030"/>
    <lineage>
        <taxon>Eukaryota</taxon>
        <taxon>Metazoa</taxon>
        <taxon>Spiralia</taxon>
        <taxon>Gnathifera</taxon>
        <taxon>Rotifera</taxon>
        <taxon>Eurotatoria</taxon>
        <taxon>Bdelloidea</taxon>
        <taxon>Philodinida</taxon>
        <taxon>Philodinidae</taxon>
        <taxon>Rotaria</taxon>
    </lineage>
</organism>
<name>A0A820IDB7_9BILA</name>
<sequence length="38" mass="4348">MPHVTPTDNYLVKLSKDIQNKIILEGSFLNRQCESIAM</sequence>
<evidence type="ECO:0000313" key="1">
    <source>
        <dbReference type="EMBL" id="CAF4305654.1"/>
    </source>
</evidence>
<accession>A0A820IDB7</accession>
<reference evidence="1" key="1">
    <citation type="submission" date="2021-02" db="EMBL/GenBank/DDBJ databases">
        <authorList>
            <person name="Nowell W R."/>
        </authorList>
    </citation>
    <scope>NUCLEOTIDE SEQUENCE</scope>
</reference>
<evidence type="ECO:0000313" key="2">
    <source>
        <dbReference type="Proteomes" id="UP000663866"/>
    </source>
</evidence>